<keyword evidence="1" id="KW-0472">Membrane</keyword>
<organism evidence="2 3">
    <name type="scientific">Catenulispora pinistramenti</name>
    <dbReference type="NCBI Taxonomy" id="2705254"/>
    <lineage>
        <taxon>Bacteria</taxon>
        <taxon>Bacillati</taxon>
        <taxon>Actinomycetota</taxon>
        <taxon>Actinomycetes</taxon>
        <taxon>Catenulisporales</taxon>
        <taxon>Catenulisporaceae</taxon>
        <taxon>Catenulispora</taxon>
    </lineage>
</organism>
<sequence length="277" mass="29662">MSAQAPAFPTAAPAQPYLDPAAFFAQLQAESAPKPKRRRARLVLRYASALVLAGAIGAGTAYAVSLPRRTDVPFLATPSDGRYTFPVLARPAPPVGEPAPGADSNEAQIHYGDLRQYLLPAPNGAVPKEDGWESVAEFGSSLTDADVPNHLYDAGLRHVARRGWTMPDGQHTVVELLQFPDHQAAYAVQDMVNDAPLAKTYREENVVPVVTVSSFGDATFNVGVRTFDDVTGQPGYKERRVVFGTGDVVAIVTTTEPAAVPVVPTEQVAMLEAQMLR</sequence>
<accession>A0ABS5KZ60</accession>
<protein>
    <recommendedName>
        <fullName evidence="4">LigA</fullName>
    </recommendedName>
</protein>
<keyword evidence="1" id="KW-0812">Transmembrane</keyword>
<dbReference type="Proteomes" id="UP000730482">
    <property type="component" value="Unassembled WGS sequence"/>
</dbReference>
<dbReference type="RefSeq" id="WP_212015398.1">
    <property type="nucleotide sequence ID" value="NZ_JAAFYZ010000130.1"/>
</dbReference>
<dbReference type="EMBL" id="JAAFYZ010000130">
    <property type="protein sequence ID" value="MBS2551205.1"/>
    <property type="molecule type" value="Genomic_DNA"/>
</dbReference>
<reference evidence="2 3" key="1">
    <citation type="submission" date="2020-02" db="EMBL/GenBank/DDBJ databases">
        <title>Acidophilic actinobacteria isolated from forest soil.</title>
        <authorList>
            <person name="Golinska P."/>
        </authorList>
    </citation>
    <scope>NUCLEOTIDE SEQUENCE [LARGE SCALE GENOMIC DNA]</scope>
    <source>
        <strain evidence="2 3">NL8</strain>
    </source>
</reference>
<evidence type="ECO:0000313" key="2">
    <source>
        <dbReference type="EMBL" id="MBS2551205.1"/>
    </source>
</evidence>
<evidence type="ECO:0008006" key="4">
    <source>
        <dbReference type="Google" id="ProtNLM"/>
    </source>
</evidence>
<keyword evidence="1" id="KW-1133">Transmembrane helix</keyword>
<proteinExistence type="predicted"/>
<feature type="transmembrane region" description="Helical" evidence="1">
    <location>
        <begin position="43"/>
        <end position="64"/>
    </location>
</feature>
<comment type="caution">
    <text evidence="2">The sequence shown here is derived from an EMBL/GenBank/DDBJ whole genome shotgun (WGS) entry which is preliminary data.</text>
</comment>
<gene>
    <name evidence="2" type="ORF">KGQ19_30485</name>
</gene>
<evidence type="ECO:0000256" key="1">
    <source>
        <dbReference type="SAM" id="Phobius"/>
    </source>
</evidence>
<evidence type="ECO:0000313" key="3">
    <source>
        <dbReference type="Proteomes" id="UP000730482"/>
    </source>
</evidence>
<keyword evidence="3" id="KW-1185">Reference proteome</keyword>
<name>A0ABS5KZ60_9ACTN</name>